<dbReference type="Pfam" id="PF00561">
    <property type="entry name" value="Abhydrolase_1"/>
    <property type="match status" value="1"/>
</dbReference>
<comment type="similarity">
    <text evidence="1">Belongs to the peptidase S33 family.</text>
</comment>
<evidence type="ECO:0000256" key="2">
    <source>
        <dbReference type="ARBA" id="ARBA00022801"/>
    </source>
</evidence>
<sequence length="616" mass="66303">MAGKHYGEADSVLEGRKDGVSNRNYARRILALVGISMLAKVYIGPLLRKYDASSGQVTRLTLNDPELVWNNIPPSGVDKLFWTSCYEGKECARLMLPLDYAVPDGPKAGVALIKVPSKFSPGDEAYRGPILLNPGGPGGSGVSLVEGRGLQFQQLIGDEFDIVGFDPRGISRTTPPVVVFKDSAEDAAWRIRVQDTPPPNTTVDAVARLWAGAQVFGSIANQSTAHSSPYVSTALVARDMLSISQAHGFDKLQYWGFSYGTVLGSTFAAMFPDNVGRLIIDGVVDAENYYAGLWSNNLLDTDQTLRTILDACVAAGPSLCALYENTTDEVHARLSAIFAALKTRPLPVYSNATGKEYALIDYKTARRALFAQLYAPYGGTARVSNYPSMELLHALAQLEKGDGLALARHAGLVPASTPFTCACPDAPPAPLLLTPDTSIAIGCGDTGLARVGDTPEDLEAHFANMSTFTEFADQWLFRVGCTGWTTQSVERFSGAFVANTSYPLLIIGNTADPVTPLAHARTMSRGFNNSVVLHQDSAGHCSLSATSLCTAKAVREYFREGKLPQPGTVCSVESTIFPSYSEAQSGQALRGEDRAVMKAWREIRESLEVPRFGMAF</sequence>
<dbReference type="SUPFAM" id="SSF53474">
    <property type="entry name" value="alpha/beta-Hydrolases"/>
    <property type="match status" value="1"/>
</dbReference>
<dbReference type="PANTHER" id="PTHR43248">
    <property type="entry name" value="2-SUCCINYL-6-HYDROXY-2,4-CYCLOHEXADIENE-1-CARBOXYLATE SYNTHASE"/>
    <property type="match status" value="1"/>
</dbReference>
<dbReference type="Pfam" id="PF08386">
    <property type="entry name" value="Abhydrolase_4"/>
    <property type="match status" value="1"/>
</dbReference>
<dbReference type="Gene3D" id="3.40.50.1820">
    <property type="entry name" value="alpha/beta hydrolase"/>
    <property type="match status" value="1"/>
</dbReference>
<feature type="domain" description="AB hydrolase-1" evidence="3">
    <location>
        <begin position="129"/>
        <end position="288"/>
    </location>
</feature>
<keyword evidence="2 5" id="KW-0378">Hydrolase</keyword>
<feature type="domain" description="Peptidase S33 tripeptidyl aminopeptidase-like C-terminal" evidence="4">
    <location>
        <begin position="473"/>
        <end position="570"/>
    </location>
</feature>
<evidence type="ECO:0000259" key="3">
    <source>
        <dbReference type="Pfam" id="PF00561"/>
    </source>
</evidence>
<dbReference type="InterPro" id="IPR000073">
    <property type="entry name" value="AB_hydrolase_1"/>
</dbReference>
<dbReference type="InterPro" id="IPR013595">
    <property type="entry name" value="Pept_S33_TAP-like_C"/>
</dbReference>
<keyword evidence="6" id="KW-1185">Reference proteome</keyword>
<reference evidence="5 6" key="1">
    <citation type="submission" date="2021-08" db="EMBL/GenBank/DDBJ databases">
        <title>Draft Genome Sequence of Phanerochaete sordida strain YK-624.</title>
        <authorList>
            <person name="Mori T."/>
            <person name="Dohra H."/>
            <person name="Suzuki T."/>
            <person name="Kawagishi H."/>
            <person name="Hirai H."/>
        </authorList>
    </citation>
    <scope>NUCLEOTIDE SEQUENCE [LARGE SCALE GENOMIC DNA]</scope>
    <source>
        <strain evidence="5 6">YK-624</strain>
    </source>
</reference>
<dbReference type="GO" id="GO:0016787">
    <property type="term" value="F:hydrolase activity"/>
    <property type="evidence" value="ECO:0007669"/>
    <property type="project" value="UniProtKB-KW"/>
</dbReference>
<protein>
    <submittedName>
        <fullName evidence="5">Alpha/beta hydrolase</fullName>
    </submittedName>
</protein>
<dbReference type="InterPro" id="IPR051601">
    <property type="entry name" value="Serine_prot/Carboxylest_S33"/>
</dbReference>
<evidence type="ECO:0000259" key="4">
    <source>
        <dbReference type="Pfam" id="PF08386"/>
    </source>
</evidence>
<dbReference type="PANTHER" id="PTHR43248:SF25">
    <property type="entry name" value="AB HYDROLASE-1 DOMAIN-CONTAINING PROTEIN-RELATED"/>
    <property type="match status" value="1"/>
</dbReference>
<accession>A0A9P3G845</accession>
<comment type="caution">
    <text evidence="5">The sequence shown here is derived from an EMBL/GenBank/DDBJ whole genome shotgun (WGS) entry which is preliminary data.</text>
</comment>
<organism evidence="5 6">
    <name type="scientific">Phanerochaete sordida</name>
    <dbReference type="NCBI Taxonomy" id="48140"/>
    <lineage>
        <taxon>Eukaryota</taxon>
        <taxon>Fungi</taxon>
        <taxon>Dikarya</taxon>
        <taxon>Basidiomycota</taxon>
        <taxon>Agaricomycotina</taxon>
        <taxon>Agaricomycetes</taxon>
        <taxon>Polyporales</taxon>
        <taxon>Phanerochaetaceae</taxon>
        <taxon>Phanerochaete</taxon>
    </lineage>
</organism>
<dbReference type="OrthoDB" id="425534at2759"/>
<dbReference type="Proteomes" id="UP000703269">
    <property type="component" value="Unassembled WGS sequence"/>
</dbReference>
<dbReference type="AlphaFoldDB" id="A0A9P3G845"/>
<dbReference type="InterPro" id="IPR029058">
    <property type="entry name" value="AB_hydrolase_fold"/>
</dbReference>
<name>A0A9P3G845_9APHY</name>
<evidence type="ECO:0000313" key="5">
    <source>
        <dbReference type="EMBL" id="GJE90051.1"/>
    </source>
</evidence>
<evidence type="ECO:0000256" key="1">
    <source>
        <dbReference type="ARBA" id="ARBA00010088"/>
    </source>
</evidence>
<gene>
    <name evidence="5" type="ORF">PsYK624_061740</name>
</gene>
<proteinExistence type="inferred from homology"/>
<evidence type="ECO:0000313" key="6">
    <source>
        <dbReference type="Proteomes" id="UP000703269"/>
    </source>
</evidence>
<dbReference type="EMBL" id="BPQB01000015">
    <property type="protein sequence ID" value="GJE90051.1"/>
    <property type="molecule type" value="Genomic_DNA"/>
</dbReference>